<dbReference type="GeneID" id="89687997"/>
<feature type="binding site" evidence="8">
    <location>
        <position position="206"/>
    </location>
    <ligand>
        <name>pyridoxal 5'-phosphate</name>
        <dbReference type="ChEBI" id="CHEBI:597326"/>
    </ligand>
</feature>
<feature type="binding site" evidence="8">
    <location>
        <position position="233"/>
    </location>
    <ligand>
        <name>pyridoxal 5'-phosphate</name>
        <dbReference type="ChEBI" id="CHEBI:597326"/>
    </ligand>
</feature>
<evidence type="ECO:0000256" key="1">
    <source>
        <dbReference type="ARBA" id="ARBA00001933"/>
    </source>
</evidence>
<dbReference type="InterPro" id="IPR015421">
    <property type="entry name" value="PyrdxlP-dep_Trfase_major"/>
</dbReference>
<evidence type="ECO:0000256" key="3">
    <source>
        <dbReference type="ARBA" id="ARBA00011738"/>
    </source>
</evidence>
<sequence>MRLQDLSAALLDLDASHRRRQRACLESPQGAEIVVDGEEYLSFASNDYLGLADHPSLVRALQQGADRWGAGSGASHLLTGHSQAHQQAEEALARFVGREAALLFGSGYAANLAVITSLVGRGDAVFADKLNHASLNDGCLLSRADFHRFRHNDLNQLEQLLAASGARTKLIAVDAVYSMDGDEAPLPELLALAERYDAWLYVDDAHGFGVLGQGRGALAEHDLSSERLVYMATLGKAAGLAGAFVAGGRLLIEWLVNRARTYIFSTAQPPALAAAVGVSLRLIEEAGDRRERLRLLAARCRARLDGTRYSGGASRTPIQPFIIGGDAHAMRLAQGLREQGYWVPAIRPPTVPENGARLRISLSAQHEVSQLDALLDCMLQLAES</sequence>
<proteinExistence type="inferred from homology"/>
<dbReference type="GO" id="GO:0008710">
    <property type="term" value="F:8-amino-7-oxononanoate synthase activity"/>
    <property type="evidence" value="ECO:0007669"/>
    <property type="project" value="UniProtKB-EC"/>
</dbReference>
<keyword evidence="6 8" id="KW-0663">Pyridoxal phosphate</keyword>
<organism evidence="10 11">
    <name type="scientific">Chromobacterium subtsugae</name>
    <dbReference type="NCBI Taxonomy" id="251747"/>
    <lineage>
        <taxon>Bacteria</taxon>
        <taxon>Pseudomonadati</taxon>
        <taxon>Pseudomonadota</taxon>
        <taxon>Betaproteobacteria</taxon>
        <taxon>Neisseriales</taxon>
        <taxon>Chromobacteriaceae</taxon>
        <taxon>Chromobacterium</taxon>
    </lineage>
</organism>
<keyword evidence="11" id="KW-1185">Reference proteome</keyword>
<evidence type="ECO:0000259" key="9">
    <source>
        <dbReference type="Pfam" id="PF00155"/>
    </source>
</evidence>
<dbReference type="InterPro" id="IPR015422">
    <property type="entry name" value="PyrdxlP-dep_Trfase_small"/>
</dbReference>
<comment type="catalytic activity">
    <reaction evidence="7 8">
        <text>6-carboxyhexanoyl-[ACP] + L-alanine + H(+) = (8S)-8-amino-7-oxononanoate + holo-[ACP] + CO2</text>
        <dbReference type="Rhea" id="RHEA:42288"/>
        <dbReference type="Rhea" id="RHEA-COMP:9685"/>
        <dbReference type="Rhea" id="RHEA-COMP:9955"/>
        <dbReference type="ChEBI" id="CHEBI:15378"/>
        <dbReference type="ChEBI" id="CHEBI:16526"/>
        <dbReference type="ChEBI" id="CHEBI:57972"/>
        <dbReference type="ChEBI" id="CHEBI:64479"/>
        <dbReference type="ChEBI" id="CHEBI:78846"/>
        <dbReference type="ChEBI" id="CHEBI:149468"/>
        <dbReference type="EC" id="2.3.1.47"/>
    </reaction>
</comment>
<evidence type="ECO:0000256" key="7">
    <source>
        <dbReference type="ARBA" id="ARBA00047715"/>
    </source>
</evidence>
<evidence type="ECO:0000256" key="4">
    <source>
        <dbReference type="ARBA" id="ARBA00022679"/>
    </source>
</evidence>
<gene>
    <name evidence="8 10" type="primary">bioF</name>
    <name evidence="10" type="ORF">KIF53_01560</name>
</gene>
<comment type="function">
    <text evidence="8">Catalyzes the decarboxylative condensation of pimeloyl-[acyl-carrier protein] and L-alanine to produce 8-amino-7-oxononanoate (AON), [acyl-carrier protein], and carbon dioxide.</text>
</comment>
<feature type="binding site" evidence="8">
    <location>
        <position position="350"/>
    </location>
    <ligand>
        <name>substrate</name>
    </ligand>
</feature>
<dbReference type="EC" id="2.3.1.47" evidence="8"/>
<keyword evidence="5 8" id="KW-0093">Biotin biosynthesis</keyword>
<feature type="binding site" evidence="8">
    <location>
        <begin position="107"/>
        <end position="108"/>
    </location>
    <ligand>
        <name>pyridoxal 5'-phosphate</name>
        <dbReference type="ChEBI" id="CHEBI:597326"/>
    </ligand>
</feature>
<feature type="binding site" evidence="8">
    <location>
        <position position="132"/>
    </location>
    <ligand>
        <name>substrate</name>
    </ligand>
</feature>
<reference evidence="10 11" key="1">
    <citation type="submission" date="2021-05" db="EMBL/GenBank/DDBJ databases">
        <title>Draft Whole Genome Sequencing Of Biosensor Chromobacterium violaceum Strain CV026 Reveals A Regulatory RNA In Chromobacterium violaceum Phenotype Regulatory Network.</title>
        <authorList>
            <person name="Hong K.W."/>
            <person name="Chan K.G."/>
            <person name="Chang C.-Y."/>
        </authorList>
    </citation>
    <scope>NUCLEOTIDE SEQUENCE [LARGE SCALE GENOMIC DNA]</scope>
    <source>
        <strain evidence="10 11">ATCC 31532</strain>
    </source>
</reference>
<dbReference type="SUPFAM" id="SSF53383">
    <property type="entry name" value="PLP-dependent transferases"/>
    <property type="match status" value="1"/>
</dbReference>
<comment type="cofactor">
    <cofactor evidence="1 8">
        <name>pyridoxal 5'-phosphate</name>
        <dbReference type="ChEBI" id="CHEBI:597326"/>
    </cofactor>
</comment>
<accession>A0ABS7F8A9</accession>
<dbReference type="PANTHER" id="PTHR13693">
    <property type="entry name" value="CLASS II AMINOTRANSFERASE/8-AMINO-7-OXONONANOATE SYNTHASE"/>
    <property type="match status" value="1"/>
</dbReference>
<dbReference type="Pfam" id="PF00155">
    <property type="entry name" value="Aminotran_1_2"/>
    <property type="match status" value="1"/>
</dbReference>
<evidence type="ECO:0000313" key="11">
    <source>
        <dbReference type="Proteomes" id="UP000711178"/>
    </source>
</evidence>
<protein>
    <recommendedName>
        <fullName evidence="8">8-amino-7-oxononanoate synthase</fullName>
        <shortName evidence="8">AONS</shortName>
        <ecNumber evidence="8">2.3.1.47</ecNumber>
    </recommendedName>
    <alternativeName>
        <fullName evidence="8">7-keto-8-amino-pelargonic acid synthase</fullName>
        <shortName evidence="8">7-KAP synthase</shortName>
        <shortName evidence="8">KAPA synthase</shortName>
    </alternativeName>
    <alternativeName>
        <fullName evidence="8">8-amino-7-ketopelargonate synthase</fullName>
    </alternativeName>
</protein>
<feature type="domain" description="Aminotransferase class I/classII large" evidence="9">
    <location>
        <begin position="39"/>
        <end position="376"/>
    </location>
</feature>
<dbReference type="Proteomes" id="UP000711178">
    <property type="component" value="Unassembled WGS sequence"/>
</dbReference>
<evidence type="ECO:0000256" key="5">
    <source>
        <dbReference type="ARBA" id="ARBA00022756"/>
    </source>
</evidence>
<comment type="similarity">
    <text evidence="8">Belongs to the class-II pyridoxal-phosphate-dependent aminotransferase family. BioF subfamily.</text>
</comment>
<dbReference type="InterPro" id="IPR050087">
    <property type="entry name" value="AON_synthase_class-II"/>
</dbReference>
<dbReference type="InterPro" id="IPR022834">
    <property type="entry name" value="AONS_Proteobacteria"/>
</dbReference>
<feature type="modified residue" description="N6-(pyridoxal phosphate)lysine" evidence="8">
    <location>
        <position position="236"/>
    </location>
</feature>
<feature type="binding site" evidence="8">
    <location>
        <position position="178"/>
    </location>
    <ligand>
        <name>pyridoxal 5'-phosphate</name>
        <dbReference type="ChEBI" id="CHEBI:597326"/>
    </ligand>
</feature>
<evidence type="ECO:0000256" key="6">
    <source>
        <dbReference type="ARBA" id="ARBA00022898"/>
    </source>
</evidence>
<dbReference type="NCBIfam" id="TIGR00858">
    <property type="entry name" value="bioF"/>
    <property type="match status" value="1"/>
</dbReference>
<keyword evidence="4 8" id="KW-0808">Transferase</keyword>
<comment type="caution">
    <text evidence="10">The sequence shown here is derived from an EMBL/GenBank/DDBJ whole genome shotgun (WGS) entry which is preliminary data.</text>
</comment>
<dbReference type="EMBL" id="JAHDTB010000001">
    <property type="protein sequence ID" value="MBW8286324.1"/>
    <property type="molecule type" value="Genomic_DNA"/>
</dbReference>
<evidence type="ECO:0000313" key="10">
    <source>
        <dbReference type="EMBL" id="MBW8286324.1"/>
    </source>
</evidence>
<dbReference type="Gene3D" id="3.40.640.10">
    <property type="entry name" value="Type I PLP-dependent aspartate aminotransferase-like (Major domain)"/>
    <property type="match status" value="1"/>
</dbReference>
<dbReference type="CDD" id="cd06454">
    <property type="entry name" value="KBL_like"/>
    <property type="match status" value="1"/>
</dbReference>
<dbReference type="PANTHER" id="PTHR13693:SF100">
    <property type="entry name" value="8-AMINO-7-OXONONANOATE SYNTHASE"/>
    <property type="match status" value="1"/>
</dbReference>
<dbReference type="Gene3D" id="3.90.1150.10">
    <property type="entry name" value="Aspartate Aminotransferase, domain 1"/>
    <property type="match status" value="1"/>
</dbReference>
<dbReference type="InterPro" id="IPR004723">
    <property type="entry name" value="AONS_Archaea/Proteobacteria"/>
</dbReference>
<evidence type="ECO:0000256" key="8">
    <source>
        <dbReference type="HAMAP-Rule" id="MF_01693"/>
    </source>
</evidence>
<dbReference type="InterPro" id="IPR004839">
    <property type="entry name" value="Aminotransferase_I/II_large"/>
</dbReference>
<keyword evidence="10" id="KW-0012">Acyltransferase</keyword>
<name>A0ABS7F8A9_9NEIS</name>
<comment type="pathway">
    <text evidence="2 8">Cofactor biosynthesis; biotin biosynthesis.</text>
</comment>
<comment type="subunit">
    <text evidence="3 8">Homodimer.</text>
</comment>
<feature type="binding site" evidence="8">
    <location>
        <position position="20"/>
    </location>
    <ligand>
        <name>substrate</name>
    </ligand>
</feature>
<dbReference type="RefSeq" id="WP_043571699.1">
    <property type="nucleotide sequence ID" value="NZ_CP142381.1"/>
</dbReference>
<dbReference type="HAMAP" id="MF_01693">
    <property type="entry name" value="BioF_aminotrans_2"/>
    <property type="match status" value="1"/>
</dbReference>
<evidence type="ECO:0000256" key="2">
    <source>
        <dbReference type="ARBA" id="ARBA00004746"/>
    </source>
</evidence>
<dbReference type="InterPro" id="IPR015424">
    <property type="entry name" value="PyrdxlP-dep_Trfase"/>
</dbReference>